<dbReference type="InterPro" id="IPR014729">
    <property type="entry name" value="Rossmann-like_a/b/a_fold"/>
</dbReference>
<gene>
    <name evidence="3" type="ORF">Tco_0728834</name>
</gene>
<accession>A0ABQ4YQQ3</accession>
<organism evidence="3 4">
    <name type="scientific">Tanacetum coccineum</name>
    <dbReference type="NCBI Taxonomy" id="301880"/>
    <lineage>
        <taxon>Eukaryota</taxon>
        <taxon>Viridiplantae</taxon>
        <taxon>Streptophyta</taxon>
        <taxon>Embryophyta</taxon>
        <taxon>Tracheophyta</taxon>
        <taxon>Spermatophyta</taxon>
        <taxon>Magnoliopsida</taxon>
        <taxon>eudicotyledons</taxon>
        <taxon>Gunneridae</taxon>
        <taxon>Pentapetalae</taxon>
        <taxon>asterids</taxon>
        <taxon>campanulids</taxon>
        <taxon>Asterales</taxon>
        <taxon>Asteraceae</taxon>
        <taxon>Asteroideae</taxon>
        <taxon>Anthemideae</taxon>
        <taxon>Anthemidinae</taxon>
        <taxon>Tanacetum</taxon>
    </lineage>
</organism>
<feature type="domain" description="Arginyl-tRNA synthetase catalytic core" evidence="2">
    <location>
        <begin position="9"/>
        <end position="109"/>
    </location>
</feature>
<dbReference type="Gene3D" id="3.40.50.620">
    <property type="entry name" value="HUPs"/>
    <property type="match status" value="1"/>
</dbReference>
<dbReference type="PANTHER" id="PTHR11956">
    <property type="entry name" value="ARGINYL-TRNA SYNTHETASE"/>
    <property type="match status" value="1"/>
</dbReference>
<dbReference type="EMBL" id="BQNB010010563">
    <property type="protein sequence ID" value="GJS78953.1"/>
    <property type="molecule type" value="Genomic_DNA"/>
</dbReference>
<keyword evidence="1" id="KW-0547">Nucleotide-binding</keyword>
<evidence type="ECO:0000256" key="1">
    <source>
        <dbReference type="RuleBase" id="RU363038"/>
    </source>
</evidence>
<name>A0ABQ4YQQ3_9ASTR</name>
<dbReference type="PANTHER" id="PTHR11956:SF5">
    <property type="entry name" value="ARGININE--TRNA LIGASE, CYTOPLASMIC"/>
    <property type="match status" value="1"/>
</dbReference>
<keyword evidence="1" id="KW-0648">Protein biosynthesis</keyword>
<keyword evidence="1" id="KW-0067">ATP-binding</keyword>
<keyword evidence="1" id="KW-0436">Ligase</keyword>
<reference evidence="3" key="1">
    <citation type="journal article" date="2022" name="Int. J. Mol. Sci.">
        <title>Draft Genome of Tanacetum Coccineum: Genomic Comparison of Closely Related Tanacetum-Family Plants.</title>
        <authorList>
            <person name="Yamashiro T."/>
            <person name="Shiraishi A."/>
            <person name="Nakayama K."/>
            <person name="Satake H."/>
        </authorList>
    </citation>
    <scope>NUCLEOTIDE SEQUENCE</scope>
</reference>
<dbReference type="SUPFAM" id="SSF52374">
    <property type="entry name" value="Nucleotidylyl transferase"/>
    <property type="match status" value="1"/>
</dbReference>
<protein>
    <submittedName>
        <fullName evidence="3">Arginine--tRNA ligase, chloroplastic/mitochondrial-like protein isoform X2</fullName>
    </submittedName>
</protein>
<feature type="non-terminal residue" evidence="3">
    <location>
        <position position="191"/>
    </location>
</feature>
<evidence type="ECO:0000259" key="2">
    <source>
        <dbReference type="Pfam" id="PF00750"/>
    </source>
</evidence>
<evidence type="ECO:0000313" key="3">
    <source>
        <dbReference type="EMBL" id="GJS78953.1"/>
    </source>
</evidence>
<comment type="caution">
    <text evidence="3">The sequence shown here is derived from an EMBL/GenBank/DDBJ whole genome shotgun (WGS) entry which is preliminary data.</text>
</comment>
<dbReference type="Pfam" id="PF00750">
    <property type="entry name" value="tRNA-synt_1d"/>
    <property type="match status" value="1"/>
</dbReference>
<reference evidence="3" key="2">
    <citation type="submission" date="2022-01" db="EMBL/GenBank/DDBJ databases">
        <authorList>
            <person name="Yamashiro T."/>
            <person name="Shiraishi A."/>
            <person name="Satake H."/>
            <person name="Nakayama K."/>
        </authorList>
    </citation>
    <scope>NUCLEOTIDE SEQUENCE</scope>
</reference>
<dbReference type="Proteomes" id="UP001151760">
    <property type="component" value="Unassembled WGS sequence"/>
</dbReference>
<proteinExistence type="inferred from homology"/>
<keyword evidence="4" id="KW-1185">Reference proteome</keyword>
<sequence length="191" mass="22091">MHICFALKKVLYEESKKRFDEDAKFRERTQQVQDWDERHEIAWVQMCKISRERYQKVYQRLGVHAKEEDKSTHDFYICKTKGLLRKQGLTIESEGDEVIFFEGRKLPLVDLAALWHALEKEKATAAKSAGLIVTNNADDPLSHVGFGLVQDKAEDKDLEHTAEALGYGAVKYADLKNNSYTFSFNDMLNEK</sequence>
<comment type="similarity">
    <text evidence="1">Belongs to the class-I aminoacyl-tRNA synthetase family.</text>
</comment>
<dbReference type="InterPro" id="IPR001278">
    <property type="entry name" value="Arg-tRNA-ligase"/>
</dbReference>
<dbReference type="InterPro" id="IPR035684">
    <property type="entry name" value="ArgRS_core"/>
</dbReference>
<keyword evidence="1" id="KW-0030">Aminoacyl-tRNA synthetase</keyword>
<evidence type="ECO:0000313" key="4">
    <source>
        <dbReference type="Proteomes" id="UP001151760"/>
    </source>
</evidence>